<sequence length="106" mass="11657">MAKKPNQYRSALIAVESAFQRRNEAVVGSDPGSKAASLGSKVGESSWISPKAKEYAEVVRGIVTRITEGWGTAYDATKAKTDPERDKPMVDEDSDEGWKAHFLEIR</sequence>
<evidence type="ECO:0000313" key="1">
    <source>
        <dbReference type="EMBL" id="VEG73837.1"/>
    </source>
</evidence>
<dbReference type="AlphaFoldDB" id="A0A448KA85"/>
<name>A0A448KA85_9ACTO</name>
<dbReference type="RefSeq" id="WP_126412088.1">
    <property type="nucleotide sequence ID" value="NZ_CBCRWE010000036.1"/>
</dbReference>
<gene>
    <name evidence="1" type="ORF">NCTC11923_00449</name>
</gene>
<evidence type="ECO:0000313" key="2">
    <source>
        <dbReference type="Proteomes" id="UP000276899"/>
    </source>
</evidence>
<protein>
    <submittedName>
        <fullName evidence="1">Uncharacterized protein</fullName>
    </submittedName>
</protein>
<dbReference type="EMBL" id="LR134363">
    <property type="protein sequence ID" value="VEG73837.1"/>
    <property type="molecule type" value="Genomic_DNA"/>
</dbReference>
<organism evidence="1 2">
    <name type="scientific">Actinomyces slackii</name>
    <dbReference type="NCBI Taxonomy" id="52774"/>
    <lineage>
        <taxon>Bacteria</taxon>
        <taxon>Bacillati</taxon>
        <taxon>Actinomycetota</taxon>
        <taxon>Actinomycetes</taxon>
        <taxon>Actinomycetales</taxon>
        <taxon>Actinomycetaceae</taxon>
        <taxon>Actinomyces</taxon>
    </lineage>
</organism>
<keyword evidence="2" id="KW-1185">Reference proteome</keyword>
<accession>A0A448KA85</accession>
<proteinExistence type="predicted"/>
<reference evidence="1 2" key="1">
    <citation type="submission" date="2018-12" db="EMBL/GenBank/DDBJ databases">
        <authorList>
            <consortium name="Pathogen Informatics"/>
        </authorList>
    </citation>
    <scope>NUCLEOTIDE SEQUENCE [LARGE SCALE GENOMIC DNA]</scope>
    <source>
        <strain evidence="1 2">NCTC11923</strain>
    </source>
</reference>
<dbReference type="Proteomes" id="UP000276899">
    <property type="component" value="Chromosome"/>
</dbReference>
<dbReference type="KEGG" id="asla:NCTC11923_00449"/>